<name>A0A6J7G1N3_9ZZZZ</name>
<dbReference type="NCBIfam" id="TIGR00730">
    <property type="entry name" value="Rossman fold protein, TIGR00730 family"/>
    <property type="match status" value="1"/>
</dbReference>
<evidence type="ECO:0000313" key="1">
    <source>
        <dbReference type="EMBL" id="CAB4901797.1"/>
    </source>
</evidence>
<dbReference type="GO" id="GO:0016799">
    <property type="term" value="F:hydrolase activity, hydrolyzing N-glycosyl compounds"/>
    <property type="evidence" value="ECO:0007669"/>
    <property type="project" value="TreeGrafter"/>
</dbReference>
<dbReference type="GO" id="GO:0009691">
    <property type="term" value="P:cytokinin biosynthetic process"/>
    <property type="evidence" value="ECO:0007669"/>
    <property type="project" value="InterPro"/>
</dbReference>
<gene>
    <name evidence="1" type="ORF">UFOPK3564_00619</name>
</gene>
<accession>A0A6J7G1N3</accession>
<dbReference type="EMBL" id="CAFBMK010000022">
    <property type="protein sequence ID" value="CAB4901797.1"/>
    <property type="molecule type" value="Genomic_DNA"/>
</dbReference>
<dbReference type="GO" id="GO:0005829">
    <property type="term" value="C:cytosol"/>
    <property type="evidence" value="ECO:0007669"/>
    <property type="project" value="TreeGrafter"/>
</dbReference>
<sequence length="195" mass="20878">MPFGNVCVYAGSNAGIDPAHADVARTLGRLLAEQGTGLVYGGGRTGLMGAVADAVMDAGGRVTGVIPRGLERREVAHRGLTELVVVETMHQRKALMAERADAFVALPGGLGTLEELVEVATWTQLGIHHKPVGLLDSGGYWRPLQAFLETAVDAGFLLPENRATILLDADAGTLLRRLEDWRPATTREWLDLEES</sequence>
<dbReference type="AlphaFoldDB" id="A0A6J7G1N3"/>
<dbReference type="PANTHER" id="PTHR31223">
    <property type="entry name" value="LOG FAMILY PROTEIN YJL055W"/>
    <property type="match status" value="1"/>
</dbReference>
<dbReference type="InterPro" id="IPR005269">
    <property type="entry name" value="LOG"/>
</dbReference>
<reference evidence="1" key="1">
    <citation type="submission" date="2020-05" db="EMBL/GenBank/DDBJ databases">
        <authorList>
            <person name="Chiriac C."/>
            <person name="Salcher M."/>
            <person name="Ghai R."/>
            <person name="Kavagutti S V."/>
        </authorList>
    </citation>
    <scope>NUCLEOTIDE SEQUENCE</scope>
</reference>
<dbReference type="SUPFAM" id="SSF102405">
    <property type="entry name" value="MCP/YpsA-like"/>
    <property type="match status" value="1"/>
</dbReference>
<dbReference type="InterPro" id="IPR031100">
    <property type="entry name" value="LOG_fam"/>
</dbReference>
<dbReference type="Pfam" id="PF03641">
    <property type="entry name" value="Lysine_decarbox"/>
    <property type="match status" value="1"/>
</dbReference>
<dbReference type="Gene3D" id="3.40.50.450">
    <property type="match status" value="1"/>
</dbReference>
<protein>
    <submittedName>
        <fullName evidence="1">Unannotated protein</fullName>
    </submittedName>
</protein>
<organism evidence="1">
    <name type="scientific">freshwater metagenome</name>
    <dbReference type="NCBI Taxonomy" id="449393"/>
    <lineage>
        <taxon>unclassified sequences</taxon>
        <taxon>metagenomes</taxon>
        <taxon>ecological metagenomes</taxon>
    </lineage>
</organism>
<proteinExistence type="predicted"/>
<dbReference type="PANTHER" id="PTHR31223:SF70">
    <property type="entry name" value="LOG FAMILY PROTEIN YJL055W"/>
    <property type="match status" value="1"/>
</dbReference>